<feature type="non-terminal residue" evidence="1">
    <location>
        <position position="1"/>
    </location>
</feature>
<accession>A0A0K2VL40</accession>
<sequence length="69" mass="7859">QQQVVHESFIQPKSNKSFAATIWLTSALLSCGLPPALISTPWTWQFEASWRKIYPASLTQVWIRSELPS</sequence>
<organism evidence="1">
    <name type="scientific">Lepeophtheirus salmonis</name>
    <name type="common">Salmon louse</name>
    <name type="synonym">Caligus salmonis</name>
    <dbReference type="NCBI Taxonomy" id="72036"/>
    <lineage>
        <taxon>Eukaryota</taxon>
        <taxon>Metazoa</taxon>
        <taxon>Ecdysozoa</taxon>
        <taxon>Arthropoda</taxon>
        <taxon>Crustacea</taxon>
        <taxon>Multicrustacea</taxon>
        <taxon>Hexanauplia</taxon>
        <taxon>Copepoda</taxon>
        <taxon>Siphonostomatoida</taxon>
        <taxon>Caligidae</taxon>
        <taxon>Lepeophtheirus</taxon>
    </lineage>
</organism>
<dbReference type="EMBL" id="HACA01033345">
    <property type="protein sequence ID" value="CDW50706.1"/>
    <property type="molecule type" value="Transcribed_RNA"/>
</dbReference>
<protein>
    <submittedName>
        <fullName evidence="1">Uncharacterized protein</fullName>
    </submittedName>
</protein>
<evidence type="ECO:0000313" key="1">
    <source>
        <dbReference type="EMBL" id="CDW50706.1"/>
    </source>
</evidence>
<dbReference type="AlphaFoldDB" id="A0A0K2VL40"/>
<reference evidence="1" key="1">
    <citation type="submission" date="2014-05" db="EMBL/GenBank/DDBJ databases">
        <authorList>
            <person name="Chronopoulou M."/>
        </authorList>
    </citation>
    <scope>NUCLEOTIDE SEQUENCE</scope>
    <source>
        <tissue evidence="1">Whole organism</tissue>
    </source>
</reference>
<proteinExistence type="predicted"/>
<name>A0A0K2VL40_LEPSM</name>